<protein>
    <submittedName>
        <fullName evidence="1">Uncharacterized protein</fullName>
    </submittedName>
</protein>
<dbReference type="EMBL" id="MFEC01000015">
    <property type="protein sequence ID" value="OGE71237.1"/>
    <property type="molecule type" value="Genomic_DNA"/>
</dbReference>
<gene>
    <name evidence="1" type="ORF">A2617_03615</name>
</gene>
<dbReference type="Proteomes" id="UP000177135">
    <property type="component" value="Unassembled WGS sequence"/>
</dbReference>
<accession>A0A1F5N0T1</accession>
<name>A0A1F5N0T1_9BACT</name>
<reference evidence="1 2" key="1">
    <citation type="journal article" date="2016" name="Nat. Commun.">
        <title>Thousands of microbial genomes shed light on interconnected biogeochemical processes in an aquifer system.</title>
        <authorList>
            <person name="Anantharaman K."/>
            <person name="Brown C.T."/>
            <person name="Hug L.A."/>
            <person name="Sharon I."/>
            <person name="Castelle C.J."/>
            <person name="Probst A.J."/>
            <person name="Thomas B.C."/>
            <person name="Singh A."/>
            <person name="Wilkins M.J."/>
            <person name="Karaoz U."/>
            <person name="Brodie E.L."/>
            <person name="Williams K.H."/>
            <person name="Hubbard S.S."/>
            <person name="Banfield J.F."/>
        </authorList>
    </citation>
    <scope>NUCLEOTIDE SEQUENCE [LARGE SCALE GENOMIC DNA]</scope>
</reference>
<proteinExistence type="predicted"/>
<dbReference type="CDD" id="cd02883">
    <property type="entry name" value="NUDIX_Hydrolase"/>
    <property type="match status" value="1"/>
</dbReference>
<organism evidence="1 2">
    <name type="scientific">Candidatus Daviesbacteria bacterium RIFOXYD1_FULL_41_10</name>
    <dbReference type="NCBI Taxonomy" id="1797801"/>
    <lineage>
        <taxon>Bacteria</taxon>
        <taxon>Candidatus Daviesiibacteriota</taxon>
    </lineage>
</organism>
<comment type="caution">
    <text evidence="1">The sequence shown here is derived from an EMBL/GenBank/DDBJ whole genome shotgun (WGS) entry which is preliminary data.</text>
</comment>
<sequence>MKSEAITHISGVGALIVPTDIIGNSFVTIVEQDTKRNKNKLRGMRSLPMETVEKEENHRQAIKRLFTEEVVIIPSILDGGYKLCECEIWPNVVLHAYLFEVDCGSTIALGSYKHEVSAVGWTKIDDIISTPKGSLRFRPGVFEVISSYLNYLADPQNFHFQVFSYNDLRNSVPVKVFDYIESGLSEREALSRFDVAPQLLPDFGVLDR</sequence>
<dbReference type="AlphaFoldDB" id="A0A1F5N0T1"/>
<dbReference type="SUPFAM" id="SSF55811">
    <property type="entry name" value="Nudix"/>
    <property type="match status" value="1"/>
</dbReference>
<evidence type="ECO:0000313" key="2">
    <source>
        <dbReference type="Proteomes" id="UP000177135"/>
    </source>
</evidence>
<dbReference type="InterPro" id="IPR015797">
    <property type="entry name" value="NUDIX_hydrolase-like_dom_sf"/>
</dbReference>
<evidence type="ECO:0000313" key="1">
    <source>
        <dbReference type="EMBL" id="OGE71237.1"/>
    </source>
</evidence>